<evidence type="ECO:0000313" key="2">
    <source>
        <dbReference type="Proteomes" id="UP000789860"/>
    </source>
</evidence>
<organism evidence="1 2">
    <name type="scientific">Scutellospora calospora</name>
    <dbReference type="NCBI Taxonomy" id="85575"/>
    <lineage>
        <taxon>Eukaryota</taxon>
        <taxon>Fungi</taxon>
        <taxon>Fungi incertae sedis</taxon>
        <taxon>Mucoromycota</taxon>
        <taxon>Glomeromycotina</taxon>
        <taxon>Glomeromycetes</taxon>
        <taxon>Diversisporales</taxon>
        <taxon>Gigasporaceae</taxon>
        <taxon>Scutellospora</taxon>
    </lineage>
</organism>
<keyword evidence="2" id="KW-1185">Reference proteome</keyword>
<proteinExistence type="predicted"/>
<reference evidence="1" key="1">
    <citation type="submission" date="2021-06" db="EMBL/GenBank/DDBJ databases">
        <authorList>
            <person name="Kallberg Y."/>
            <person name="Tangrot J."/>
            <person name="Rosling A."/>
        </authorList>
    </citation>
    <scope>NUCLEOTIDE SEQUENCE</scope>
    <source>
        <strain evidence="1">AU212A</strain>
    </source>
</reference>
<accession>A0ACA9L6X6</accession>
<sequence>MDSEDIMESSTRDTTDKQQVLYRKKSGCPKAALVKRQTKSNGSHLALCCEKVSDYVSNVS</sequence>
<dbReference type="EMBL" id="CAJVPM010004525">
    <property type="protein sequence ID" value="CAG8514208.1"/>
    <property type="molecule type" value="Genomic_DNA"/>
</dbReference>
<gene>
    <name evidence="1" type="ORF">SCALOS_LOCUS3789</name>
</gene>
<name>A0ACA9L6X6_9GLOM</name>
<evidence type="ECO:0000313" key="1">
    <source>
        <dbReference type="EMBL" id="CAG8514208.1"/>
    </source>
</evidence>
<comment type="caution">
    <text evidence="1">The sequence shown here is derived from an EMBL/GenBank/DDBJ whole genome shotgun (WGS) entry which is preliminary data.</text>
</comment>
<dbReference type="Proteomes" id="UP000789860">
    <property type="component" value="Unassembled WGS sequence"/>
</dbReference>
<protein>
    <submittedName>
        <fullName evidence="1">8877_t:CDS:1</fullName>
    </submittedName>
</protein>